<feature type="compositionally biased region" description="Polar residues" evidence="1">
    <location>
        <begin position="897"/>
        <end position="906"/>
    </location>
</feature>
<evidence type="ECO:0000256" key="1">
    <source>
        <dbReference type="SAM" id="MobiDB-lite"/>
    </source>
</evidence>
<keyword evidence="3" id="KW-1185">Reference proteome</keyword>
<dbReference type="Gene3D" id="3.40.50.1820">
    <property type="entry name" value="alpha/beta hydrolase"/>
    <property type="match status" value="1"/>
</dbReference>
<dbReference type="PANTHER" id="PTHR36837:SF2">
    <property type="entry name" value="POLY(3-HYDROXYALKANOATE) POLYMERASE SUBUNIT PHAC"/>
    <property type="match status" value="1"/>
</dbReference>
<comment type="caution">
    <text evidence="2">The sequence shown here is derived from an EMBL/GenBank/DDBJ whole genome shotgun (WGS) entry which is preliminary data.</text>
</comment>
<accession>A0A433SHZ9</accession>
<dbReference type="RefSeq" id="WP_126978409.1">
    <property type="nucleotide sequence ID" value="NZ_PQSP01000001.1"/>
</dbReference>
<dbReference type="Pfam" id="PF11339">
    <property type="entry name" value="DUF3141"/>
    <property type="match status" value="1"/>
</dbReference>
<dbReference type="SUPFAM" id="SSF53474">
    <property type="entry name" value="alpha/beta-Hydrolases"/>
    <property type="match status" value="1"/>
</dbReference>
<protein>
    <submittedName>
        <fullName evidence="2">Uncharacterized protein</fullName>
    </submittedName>
</protein>
<evidence type="ECO:0000313" key="2">
    <source>
        <dbReference type="EMBL" id="RUS68342.1"/>
    </source>
</evidence>
<feature type="compositionally biased region" description="Low complexity" evidence="1">
    <location>
        <begin position="805"/>
        <end position="877"/>
    </location>
</feature>
<dbReference type="OrthoDB" id="7231451at2"/>
<organism evidence="2 3">
    <name type="scientific">Saezia sanguinis</name>
    <dbReference type="NCBI Taxonomy" id="1965230"/>
    <lineage>
        <taxon>Bacteria</taxon>
        <taxon>Pseudomonadati</taxon>
        <taxon>Pseudomonadota</taxon>
        <taxon>Betaproteobacteria</taxon>
        <taxon>Burkholderiales</taxon>
        <taxon>Saeziaceae</taxon>
        <taxon>Saezia</taxon>
    </lineage>
</organism>
<dbReference type="AlphaFoldDB" id="A0A433SHZ9"/>
<feature type="region of interest" description="Disordered" evidence="1">
    <location>
        <begin position="759"/>
        <end position="912"/>
    </location>
</feature>
<gene>
    <name evidence="2" type="ORF">CUZ56_00832</name>
</gene>
<dbReference type="Proteomes" id="UP000286947">
    <property type="component" value="Unassembled WGS sequence"/>
</dbReference>
<dbReference type="InterPro" id="IPR024501">
    <property type="entry name" value="DUF3141"/>
</dbReference>
<dbReference type="PANTHER" id="PTHR36837">
    <property type="entry name" value="POLY(3-HYDROXYALKANOATE) POLYMERASE SUBUNIT PHAC"/>
    <property type="match status" value="1"/>
</dbReference>
<name>A0A433SHZ9_9BURK</name>
<evidence type="ECO:0000313" key="3">
    <source>
        <dbReference type="Proteomes" id="UP000286947"/>
    </source>
</evidence>
<dbReference type="InterPro" id="IPR051321">
    <property type="entry name" value="PHA/PHB_synthase"/>
</dbReference>
<reference evidence="2 3" key="1">
    <citation type="submission" date="2018-01" db="EMBL/GenBank/DDBJ databases">
        <title>Saezia sanguinis gen. nov., sp. nov., in the order Burkholderiales isolated from human blood.</title>
        <authorList>
            <person name="Medina-Pascual M.J."/>
            <person name="Valdezate S."/>
            <person name="Monzon S."/>
            <person name="Cuesta I."/>
            <person name="Carrasco G."/>
            <person name="Villalon P."/>
            <person name="Saez-Nieto J.A."/>
        </authorList>
    </citation>
    <scope>NUCLEOTIDE SEQUENCE [LARGE SCALE GENOMIC DNA]</scope>
    <source>
        <strain evidence="2 3">CNM695-12</strain>
    </source>
</reference>
<sequence>MSEETFFAKQKELAMSFEKLGRSLQELTDIQSDHGFAAIQRKQEAALAPFSSGLFNKVPSFKDWSDYLVDFSQRMVLYWDTLRQRADNMIADEQNGYPWVLKFDYEILVDGKDLPDPVNYCLLRILPDPGQKIDNTRQPIVIVDPRGGHGSGIGGFKKSSEIGESLRAGHPTYFIAFRNAPEPGQTIITAGKAQAYFLEQVIARHPKSPKPVIIGNCQAGWAVMGLAASRPDLESLVIINGAPLSYWAGVKGQNPMRYAAGLMGGAWMTRFGSDIGNGIFDGAWLVINFENLNPANTWWSKDYNLFSKVDTEAPRYLDFERWWCAPTLFNSEEIESIVDELFIGNRLTGGVSGRAGSPLNLRNIKCPVVVFCSSGDNITPPQQALNWVVDLYPNDMLLRASGRTIVYLKHASVGHLGIFVSGRVAEREHRELINAIDSIKALPPGLFELVIDDVQQSDGKEKIYQVHYEKRSIKDLISADQDGRTDEAEFELVDRLSEINSTLYDWCVRPWLSNSVNELSARLFREFFYFRSNRRMWSSTNPALWWLPGMAQQVKASRAPAHPDNPLLGWQEATSDNIEASLDAYRATRDSFVETIFHLMYGTLNAITGEGTAAQKSPIDVEAVSHDLVEKLEGLLTQGGTREAVIRIILLLTQSKDKLDQRFLDAAVNFCRQQGESVSPQEWDMLRETIKVQNLLVFTYPKDSLKTLPALLRTKADRQDVIAFIKASAQFFPADSVDKMRPMWQKILEVLELPVSRTEKLAQTSDTPKPVATNPNRAPATASEKKTAVPQQTSFLPAATEVVKPKAPATAAPAKATPPAKAAATPAAAKPSQPKVKPVAKKAAQPKAVVASKAKTPVKAAAKSAAKPVAASVAGKKNASTPKRTESPKLPVKAVPQKQTLRTPQKTTRKKG</sequence>
<dbReference type="EMBL" id="PQSP01000001">
    <property type="protein sequence ID" value="RUS68342.1"/>
    <property type="molecule type" value="Genomic_DNA"/>
</dbReference>
<dbReference type="InterPro" id="IPR029058">
    <property type="entry name" value="AB_hydrolase_fold"/>
</dbReference>
<proteinExistence type="predicted"/>